<evidence type="ECO:0000256" key="6">
    <source>
        <dbReference type="SAM" id="MobiDB-lite"/>
    </source>
</evidence>
<evidence type="ECO:0000313" key="8">
    <source>
        <dbReference type="EMBL" id="KAJ4390822.1"/>
    </source>
</evidence>
<keyword evidence="4" id="KW-0418">Kinase</keyword>
<gene>
    <name evidence="8" type="ORF">N0V93_004421</name>
</gene>
<feature type="region of interest" description="Disordered" evidence="6">
    <location>
        <begin position="173"/>
        <end position="216"/>
    </location>
</feature>
<dbReference type="InterPro" id="IPR011009">
    <property type="entry name" value="Kinase-like_dom_sf"/>
</dbReference>
<feature type="domain" description="Alpha-type protein kinase" evidence="7">
    <location>
        <begin position="1"/>
        <end position="216"/>
    </location>
</feature>
<evidence type="ECO:0000313" key="9">
    <source>
        <dbReference type="Proteomes" id="UP001140453"/>
    </source>
</evidence>
<evidence type="ECO:0000256" key="3">
    <source>
        <dbReference type="ARBA" id="ARBA00022741"/>
    </source>
</evidence>
<keyword evidence="5" id="KW-0067">ATP-binding</keyword>
<organism evidence="8 9">
    <name type="scientific">Gnomoniopsis smithogilvyi</name>
    <dbReference type="NCBI Taxonomy" id="1191159"/>
    <lineage>
        <taxon>Eukaryota</taxon>
        <taxon>Fungi</taxon>
        <taxon>Dikarya</taxon>
        <taxon>Ascomycota</taxon>
        <taxon>Pezizomycotina</taxon>
        <taxon>Sordariomycetes</taxon>
        <taxon>Sordariomycetidae</taxon>
        <taxon>Diaporthales</taxon>
        <taxon>Gnomoniaceae</taxon>
        <taxon>Gnomoniopsis</taxon>
    </lineage>
</organism>
<dbReference type="GO" id="GO:0005524">
    <property type="term" value="F:ATP binding"/>
    <property type="evidence" value="ECO:0007669"/>
    <property type="project" value="UniProtKB-KW"/>
</dbReference>
<dbReference type="SUPFAM" id="SSF56112">
    <property type="entry name" value="Protein kinase-like (PK-like)"/>
    <property type="match status" value="1"/>
</dbReference>
<keyword evidence="2" id="KW-0808">Transferase</keyword>
<dbReference type="Gene3D" id="3.20.200.10">
    <property type="entry name" value="MHCK/EF2 kinase"/>
    <property type="match status" value="1"/>
</dbReference>
<dbReference type="Proteomes" id="UP001140453">
    <property type="component" value="Unassembled WGS sequence"/>
</dbReference>
<keyword evidence="3" id="KW-0547">Nucleotide-binding</keyword>
<evidence type="ECO:0000256" key="2">
    <source>
        <dbReference type="ARBA" id="ARBA00022679"/>
    </source>
</evidence>
<dbReference type="Pfam" id="PF02816">
    <property type="entry name" value="Alpha_kinase"/>
    <property type="match status" value="1"/>
</dbReference>
<dbReference type="InterPro" id="IPR051852">
    <property type="entry name" value="Alpha-type_PK"/>
</dbReference>
<sequence length="216" mass="24413">MYSRNNSSTRAIIDSRLYAEGTCKNVFRGRYIKGPRTGQECVAKEFKTGSVFADHYFNEELNVVQRTQSIINSWHAAGIIDSRIILNTPEIWEYTRGGKKTLVEPFIRDFQKFNSNTGWAPVTNNVWNEAMQALSHFSYHNSGGQFLLCDLQGGSYEHGYILTDPIVMNHNDISRDGQVNGQDGSSSVRRIHKGYKDDDAPSDIDEGQVVKGRAQR</sequence>
<evidence type="ECO:0000259" key="7">
    <source>
        <dbReference type="PROSITE" id="PS51158"/>
    </source>
</evidence>
<dbReference type="OrthoDB" id="301415at2759"/>
<dbReference type="PANTHER" id="PTHR45992:SF11">
    <property type="entry name" value="ALPHA-TYPE PROTEIN KINASE DOMAIN-CONTAINING PROTEIN"/>
    <property type="match status" value="1"/>
</dbReference>
<dbReference type="GO" id="GO:0004674">
    <property type="term" value="F:protein serine/threonine kinase activity"/>
    <property type="evidence" value="ECO:0007669"/>
    <property type="project" value="UniProtKB-KW"/>
</dbReference>
<evidence type="ECO:0000256" key="1">
    <source>
        <dbReference type="ARBA" id="ARBA00022527"/>
    </source>
</evidence>
<comment type="caution">
    <text evidence="8">The sequence shown here is derived from an EMBL/GenBank/DDBJ whole genome shotgun (WGS) entry which is preliminary data.</text>
</comment>
<dbReference type="PROSITE" id="PS51158">
    <property type="entry name" value="ALPHA_KINASE"/>
    <property type="match status" value="1"/>
</dbReference>
<dbReference type="SMART" id="SM00811">
    <property type="entry name" value="Alpha_kinase"/>
    <property type="match status" value="1"/>
</dbReference>
<keyword evidence="1" id="KW-0723">Serine/threonine-protein kinase</keyword>
<reference evidence="8" key="1">
    <citation type="submission" date="2022-10" db="EMBL/GenBank/DDBJ databases">
        <title>Tapping the CABI collections for fungal endophytes: first genome assemblies for Collariella, Neodidymelliopsis, Ascochyta clinopodiicola, Didymella pomorum, Didymosphaeria variabile, Neocosmospora piperis and Neocucurbitaria cava.</title>
        <authorList>
            <person name="Hill R."/>
        </authorList>
    </citation>
    <scope>NUCLEOTIDE SEQUENCE</scope>
    <source>
        <strain evidence="8">IMI 355082</strain>
    </source>
</reference>
<dbReference type="EMBL" id="JAPEVB010000003">
    <property type="protein sequence ID" value="KAJ4390822.1"/>
    <property type="molecule type" value="Genomic_DNA"/>
</dbReference>
<feature type="compositionally biased region" description="Polar residues" evidence="6">
    <location>
        <begin position="177"/>
        <end position="188"/>
    </location>
</feature>
<accession>A0A9W8YUN4</accession>
<proteinExistence type="predicted"/>
<protein>
    <recommendedName>
        <fullName evidence="7">Alpha-type protein kinase domain-containing protein</fullName>
    </recommendedName>
</protein>
<keyword evidence="9" id="KW-1185">Reference proteome</keyword>
<evidence type="ECO:0000256" key="4">
    <source>
        <dbReference type="ARBA" id="ARBA00022777"/>
    </source>
</evidence>
<evidence type="ECO:0000256" key="5">
    <source>
        <dbReference type="ARBA" id="ARBA00022840"/>
    </source>
</evidence>
<name>A0A9W8YUN4_9PEZI</name>
<dbReference type="InterPro" id="IPR004166">
    <property type="entry name" value="a-kinase_dom"/>
</dbReference>
<dbReference type="AlphaFoldDB" id="A0A9W8YUN4"/>
<dbReference type="PANTHER" id="PTHR45992">
    <property type="entry name" value="EUKARYOTIC ELONGATION FACTOR 2 KINASE-RELATED"/>
    <property type="match status" value="1"/>
</dbReference>